<dbReference type="SUPFAM" id="SSF46565">
    <property type="entry name" value="Chaperone J-domain"/>
    <property type="match status" value="1"/>
</dbReference>
<dbReference type="InterPro" id="IPR036869">
    <property type="entry name" value="J_dom_sf"/>
</dbReference>
<evidence type="ECO:0000259" key="2">
    <source>
        <dbReference type="PROSITE" id="PS50076"/>
    </source>
</evidence>
<dbReference type="Proteomes" id="UP000694941">
    <property type="component" value="Unplaced"/>
</dbReference>
<dbReference type="SMART" id="SM00271">
    <property type="entry name" value="DnaJ"/>
    <property type="match status" value="1"/>
</dbReference>
<dbReference type="PANTHER" id="PTHR44145:SF3">
    <property type="entry name" value="DNAJ HOMOLOG SUBFAMILY A MEMBER 3, MITOCHONDRIAL"/>
    <property type="match status" value="1"/>
</dbReference>
<sequence length="192" mass="21835">MNAYFRYYIQHAKCCCSLFTVICRRASNVRQVQRSLCPNSRKFQYLTLNTVASRKFHTTSLCQKRDYYEVLGVARNASQKDIKKSYYQLAKKFHPDTNRGDSEAAKKFQEVSEAYEVLSDDNKRKQYDQFGTTTDFGSAGGPGATGFQGFQSTIDPEELFRKIFGDLGIKTGFSNFDFAESQFGFGGSQEVL</sequence>
<reference evidence="4" key="1">
    <citation type="submission" date="2025-08" db="UniProtKB">
        <authorList>
            <consortium name="RefSeq"/>
        </authorList>
    </citation>
    <scope>IDENTIFICATION</scope>
    <source>
        <tissue evidence="4">Muscle</tissue>
    </source>
</reference>
<name>A0ABM1BLI7_LIMPO</name>
<keyword evidence="3" id="KW-1185">Reference proteome</keyword>
<evidence type="ECO:0000256" key="1">
    <source>
        <dbReference type="ARBA" id="ARBA00023186"/>
    </source>
</evidence>
<accession>A0ABM1BLI7</accession>
<gene>
    <name evidence="4" type="primary">LOC106468538</name>
</gene>
<dbReference type="Pfam" id="PF00226">
    <property type="entry name" value="DnaJ"/>
    <property type="match status" value="1"/>
</dbReference>
<dbReference type="InterPro" id="IPR051938">
    <property type="entry name" value="Apopto_cytoskel_mod"/>
</dbReference>
<dbReference type="Gene3D" id="1.10.287.110">
    <property type="entry name" value="DnaJ domain"/>
    <property type="match status" value="1"/>
</dbReference>
<evidence type="ECO:0000313" key="4">
    <source>
        <dbReference type="RefSeq" id="XP_013784424.1"/>
    </source>
</evidence>
<dbReference type="InterPro" id="IPR001623">
    <property type="entry name" value="DnaJ_domain"/>
</dbReference>
<dbReference type="PRINTS" id="PR00625">
    <property type="entry name" value="JDOMAIN"/>
</dbReference>
<evidence type="ECO:0000313" key="3">
    <source>
        <dbReference type="Proteomes" id="UP000694941"/>
    </source>
</evidence>
<dbReference type="PROSITE" id="PS00636">
    <property type="entry name" value="DNAJ_1"/>
    <property type="match status" value="1"/>
</dbReference>
<dbReference type="PROSITE" id="PS50076">
    <property type="entry name" value="DNAJ_2"/>
    <property type="match status" value="1"/>
</dbReference>
<protein>
    <submittedName>
        <fullName evidence="4">Protein tumorous imaginal discs, mitochondrial-like</fullName>
    </submittedName>
</protein>
<organism evidence="3 4">
    <name type="scientific">Limulus polyphemus</name>
    <name type="common">Atlantic horseshoe crab</name>
    <dbReference type="NCBI Taxonomy" id="6850"/>
    <lineage>
        <taxon>Eukaryota</taxon>
        <taxon>Metazoa</taxon>
        <taxon>Ecdysozoa</taxon>
        <taxon>Arthropoda</taxon>
        <taxon>Chelicerata</taxon>
        <taxon>Merostomata</taxon>
        <taxon>Xiphosura</taxon>
        <taxon>Limulidae</taxon>
        <taxon>Limulus</taxon>
    </lineage>
</organism>
<proteinExistence type="predicted"/>
<dbReference type="InterPro" id="IPR018253">
    <property type="entry name" value="DnaJ_domain_CS"/>
</dbReference>
<dbReference type="CDD" id="cd06257">
    <property type="entry name" value="DnaJ"/>
    <property type="match status" value="1"/>
</dbReference>
<dbReference type="RefSeq" id="XP_013784424.1">
    <property type="nucleotide sequence ID" value="XM_013928970.2"/>
</dbReference>
<feature type="domain" description="J" evidence="2">
    <location>
        <begin position="66"/>
        <end position="131"/>
    </location>
</feature>
<keyword evidence="1" id="KW-0143">Chaperone</keyword>
<dbReference type="PANTHER" id="PTHR44145">
    <property type="entry name" value="DNAJ HOMOLOG SUBFAMILY A MEMBER 3, MITOCHONDRIAL"/>
    <property type="match status" value="1"/>
</dbReference>
<dbReference type="GeneID" id="106468538"/>